<evidence type="ECO:0000259" key="2">
    <source>
        <dbReference type="PROSITE" id="PS51819"/>
    </source>
</evidence>
<accession>A0AA49K1T1</accession>
<evidence type="ECO:0000313" key="5">
    <source>
        <dbReference type="Proteomes" id="UP001229955"/>
    </source>
</evidence>
<feature type="chain" id="PRO_5041291086" evidence="1">
    <location>
        <begin position="18"/>
        <end position="320"/>
    </location>
</feature>
<dbReference type="InterPro" id="IPR029068">
    <property type="entry name" value="Glyas_Bleomycin-R_OHBP_Dase"/>
</dbReference>
<keyword evidence="5" id="KW-1185">Reference proteome</keyword>
<evidence type="ECO:0000313" key="4">
    <source>
        <dbReference type="EMBL" id="WKW15818.1"/>
    </source>
</evidence>
<keyword evidence="1" id="KW-0732">Signal</keyword>
<dbReference type="AlphaFoldDB" id="A0AA49Q5L3"/>
<dbReference type="Proteomes" id="UP001229955">
    <property type="component" value="Chromosome"/>
</dbReference>
<name>A0AA49Q5L3_9BACT</name>
<proteinExistence type="predicted"/>
<feature type="signal peptide" evidence="1">
    <location>
        <begin position="1"/>
        <end position="17"/>
    </location>
</feature>
<dbReference type="EMBL" id="CP130612">
    <property type="protein sequence ID" value="WKW12911.1"/>
    <property type="molecule type" value="Genomic_DNA"/>
</dbReference>
<dbReference type="KEGG" id="pspc:Strain318_002221"/>
<dbReference type="PROSITE" id="PS51819">
    <property type="entry name" value="VOC"/>
    <property type="match status" value="1"/>
</dbReference>
<evidence type="ECO:0000256" key="1">
    <source>
        <dbReference type="SAM" id="SignalP"/>
    </source>
</evidence>
<dbReference type="InterPro" id="IPR004360">
    <property type="entry name" value="Glyas_Fos-R_dOase_dom"/>
</dbReference>
<dbReference type="Pfam" id="PF00903">
    <property type="entry name" value="Glyoxalase"/>
    <property type="match status" value="1"/>
</dbReference>
<dbReference type="SUPFAM" id="SSF54593">
    <property type="entry name" value="Glyoxalase/Bleomycin resistance protein/Dihydroxybiphenyl dioxygenase"/>
    <property type="match status" value="1"/>
</dbReference>
<dbReference type="InterPro" id="IPR037523">
    <property type="entry name" value="VOC_core"/>
</dbReference>
<reference evidence="3" key="1">
    <citation type="submission" date="2023-07" db="EMBL/GenBank/DDBJ databases">
        <authorList>
            <person name="Haufschild T."/>
            <person name="Kallscheuer N."/>
            <person name="Hammer J."/>
            <person name="Kohn T."/>
            <person name="Kabuu M."/>
            <person name="Jogler M."/>
            <person name="Wohfarth N."/>
            <person name="Heuer A."/>
            <person name="Rohde M."/>
            <person name="van Teeseling M.C.F."/>
            <person name="Jogler C."/>
        </authorList>
    </citation>
    <scope>NUCLEOTIDE SEQUENCE</scope>
    <source>
        <strain evidence="3">Strain 138</strain>
        <strain evidence="4">Strain 318</strain>
    </source>
</reference>
<dbReference type="EMBL" id="CP130613">
    <property type="protein sequence ID" value="WKW15818.1"/>
    <property type="molecule type" value="Genomic_DNA"/>
</dbReference>
<accession>A0AA49Q5L3</accession>
<dbReference type="Gene3D" id="3.10.450.50">
    <property type="match status" value="1"/>
</dbReference>
<dbReference type="Gene3D" id="3.10.180.10">
    <property type="entry name" value="2,3-Dihydroxybiphenyl 1,2-Dioxygenase, domain 1"/>
    <property type="match status" value="1"/>
</dbReference>
<sequence>MRRLLSLLLLCSVTGLARTVAAQAPGPARPATLGLQANITFLYYRDIPRAQRFYEDVLGLTLTVDQGYSKIYRVSPTSYVGLVDESQGLHRAAPQKPVTLSFVTAEVDQWYAYLRGRGVEMVHELADGRRQPTRGFVAKDPEGYYLEFETFRDDPQNATIRPQLALSPGGGLQRDATLYVEDFLKRYLGQFDASREHPEGWNPLTVLRDDLSPTLMRALQEDRDAAVANDEEIVGLDFDPFINAQDVCDGMESRAAVATDTTMDVAVYDRCDWGHPLVPDVIYVLQRRGNRWIIADIRYAGGQSLLEVLAYYAEQRKQPQ</sequence>
<gene>
    <name evidence="3" type="ORF">Strain138_002222</name>
    <name evidence="4" type="ORF">Strain318_002221</name>
</gene>
<dbReference type="RefSeq" id="WP_367885778.1">
    <property type="nucleotide sequence ID" value="NZ_CP130612.1"/>
</dbReference>
<organism evidence="3">
    <name type="scientific">Pseudogemmatithrix spongiicola</name>
    <dbReference type="NCBI Taxonomy" id="3062599"/>
    <lineage>
        <taxon>Bacteria</taxon>
        <taxon>Pseudomonadati</taxon>
        <taxon>Gemmatimonadota</taxon>
        <taxon>Gemmatimonadia</taxon>
        <taxon>Gemmatimonadales</taxon>
        <taxon>Gemmatimonadaceae</taxon>
        <taxon>Pseudogemmatithrix</taxon>
    </lineage>
</organism>
<protein>
    <submittedName>
        <fullName evidence="3">VOC family protein</fullName>
    </submittedName>
</protein>
<feature type="domain" description="VOC" evidence="2">
    <location>
        <begin position="36"/>
        <end position="151"/>
    </location>
</feature>
<evidence type="ECO:0000313" key="3">
    <source>
        <dbReference type="EMBL" id="WKW12911.1"/>
    </source>
</evidence>